<evidence type="ECO:0000313" key="3">
    <source>
        <dbReference type="EMBL" id="KAK4504131.1"/>
    </source>
</evidence>
<evidence type="ECO:0000256" key="2">
    <source>
        <dbReference type="ARBA" id="ARBA00023604"/>
    </source>
</evidence>
<keyword evidence="1" id="KW-0560">Oxidoreductase</keyword>
<proteinExistence type="inferred from homology"/>
<name>A0ABR0ESD6_ZASCE</name>
<dbReference type="PANTHER" id="PTHR34598">
    <property type="entry name" value="BLL6449 PROTEIN"/>
    <property type="match status" value="1"/>
</dbReference>
<dbReference type="InterPro" id="IPR044053">
    <property type="entry name" value="AsaB-like"/>
</dbReference>
<protein>
    <submittedName>
        <fullName evidence="3">Uncharacterized protein</fullName>
    </submittedName>
</protein>
<dbReference type="EMBL" id="JAXOVC010000003">
    <property type="protein sequence ID" value="KAK4504131.1"/>
    <property type="molecule type" value="Genomic_DNA"/>
</dbReference>
<dbReference type="NCBIfam" id="NF041278">
    <property type="entry name" value="CmcJ_NvfI_EfuI"/>
    <property type="match status" value="1"/>
</dbReference>
<reference evidence="3 4" key="1">
    <citation type="journal article" date="2023" name="G3 (Bethesda)">
        <title>A chromosome-level genome assembly of Zasmidium syzygii isolated from banana leaves.</title>
        <authorList>
            <person name="van Westerhoven A.C."/>
            <person name="Mehrabi R."/>
            <person name="Talebi R."/>
            <person name="Steentjes M.B.F."/>
            <person name="Corcolon B."/>
            <person name="Chong P.A."/>
            <person name="Kema G.H.J."/>
            <person name="Seidl M.F."/>
        </authorList>
    </citation>
    <scope>NUCLEOTIDE SEQUENCE [LARGE SCALE GENOMIC DNA]</scope>
    <source>
        <strain evidence="3 4">P124</strain>
    </source>
</reference>
<dbReference type="PANTHER" id="PTHR34598:SF3">
    <property type="entry name" value="OXIDOREDUCTASE AN1597"/>
    <property type="match status" value="1"/>
</dbReference>
<keyword evidence="4" id="KW-1185">Reference proteome</keyword>
<gene>
    <name evidence="3" type="ORF">PRZ48_005046</name>
</gene>
<sequence>MAAVTTTINYLYPFEDTKVNFSVRQAGFKRQEWNTQPATVHDTRGHEQDFTLDTHGFQFIKDPTPFPASTFESEELVHTTYADHLTDQLKRSTGCSKVYLLATKVRDVTWKDTLAAEAAYADTEIPTKQSGHIQYPHVDYSYEGAPMFIQRLASQPPPPDFHLTKTLPDDETMKIIQKHRWAMINYWQPIRNPVTRDALAVCDARSVPEEDLFEDLPETIREVKKFGTWYVKAPTNGEHKWYYHSDMRLDEALLIKCFDSKLDGRARRAPHTAFTGSKDHGPVRSSVEVRTLVCWEDEDVE</sequence>
<comment type="similarity">
    <text evidence="2">Belongs to the asaB hydroxylase/desaturase family.</text>
</comment>
<evidence type="ECO:0000256" key="1">
    <source>
        <dbReference type="ARBA" id="ARBA00023002"/>
    </source>
</evidence>
<organism evidence="3 4">
    <name type="scientific">Zasmidium cellare</name>
    <name type="common">Wine cellar mold</name>
    <name type="synonym">Racodium cellare</name>
    <dbReference type="NCBI Taxonomy" id="395010"/>
    <lineage>
        <taxon>Eukaryota</taxon>
        <taxon>Fungi</taxon>
        <taxon>Dikarya</taxon>
        <taxon>Ascomycota</taxon>
        <taxon>Pezizomycotina</taxon>
        <taxon>Dothideomycetes</taxon>
        <taxon>Dothideomycetidae</taxon>
        <taxon>Mycosphaerellales</taxon>
        <taxon>Mycosphaerellaceae</taxon>
        <taxon>Zasmidium</taxon>
    </lineage>
</organism>
<comment type="caution">
    <text evidence="3">The sequence shown here is derived from an EMBL/GenBank/DDBJ whole genome shotgun (WGS) entry which is preliminary data.</text>
</comment>
<dbReference type="Proteomes" id="UP001305779">
    <property type="component" value="Unassembled WGS sequence"/>
</dbReference>
<accession>A0ABR0ESD6</accession>
<evidence type="ECO:0000313" key="4">
    <source>
        <dbReference type="Proteomes" id="UP001305779"/>
    </source>
</evidence>